<keyword evidence="3" id="KW-1185">Reference proteome</keyword>
<protein>
    <submittedName>
        <fullName evidence="2">Uncharacterized protein</fullName>
    </submittedName>
</protein>
<evidence type="ECO:0000313" key="3">
    <source>
        <dbReference type="Proteomes" id="UP000521379"/>
    </source>
</evidence>
<dbReference type="AlphaFoldDB" id="A0A846U6Q2"/>
<evidence type="ECO:0000256" key="1">
    <source>
        <dbReference type="SAM" id="Phobius"/>
    </source>
</evidence>
<name>A0A846U6Q2_9MICC</name>
<sequence>MPAAATPTGSSGESGATGIRPAALVPLVLIVAAQALILGVGTAFMVFSMITGDVWSVPGAIFLTVVFGGGCLWLTNAALGLWRGKRWPRAAAFTAQLFSLVAAGAIVLPFTTPGALALIAAALTAMVCLFLPPVVDWTTQDVDPQLR</sequence>
<keyword evidence="1" id="KW-0812">Transmembrane</keyword>
<evidence type="ECO:0000313" key="2">
    <source>
        <dbReference type="EMBL" id="NKE10471.1"/>
    </source>
</evidence>
<dbReference type="RefSeq" id="WP_119933548.1">
    <property type="nucleotide sequence ID" value="NZ_JAAVUN010000026.1"/>
</dbReference>
<organism evidence="2 3">
    <name type="scientific">Kocuria subflava</name>
    <dbReference type="NCBI Taxonomy" id="1736139"/>
    <lineage>
        <taxon>Bacteria</taxon>
        <taxon>Bacillati</taxon>
        <taxon>Actinomycetota</taxon>
        <taxon>Actinomycetes</taxon>
        <taxon>Micrococcales</taxon>
        <taxon>Micrococcaceae</taxon>
        <taxon>Kocuria</taxon>
    </lineage>
</organism>
<feature type="transmembrane region" description="Helical" evidence="1">
    <location>
        <begin position="24"/>
        <end position="47"/>
    </location>
</feature>
<dbReference type="Proteomes" id="UP000521379">
    <property type="component" value="Unassembled WGS sequence"/>
</dbReference>
<reference evidence="2 3" key="1">
    <citation type="submission" date="2020-02" db="EMBL/GenBank/DDBJ databases">
        <authorList>
            <person name="Sun Q."/>
        </authorList>
    </citation>
    <scope>NUCLEOTIDE SEQUENCE [LARGE SCALE GENOMIC DNA]</scope>
    <source>
        <strain evidence="2 3">YIM 13062</strain>
    </source>
</reference>
<accession>A0A846U6Q2</accession>
<feature type="transmembrane region" description="Helical" evidence="1">
    <location>
        <begin position="59"/>
        <end position="79"/>
    </location>
</feature>
<keyword evidence="1" id="KW-0472">Membrane</keyword>
<keyword evidence="1" id="KW-1133">Transmembrane helix</keyword>
<proteinExistence type="predicted"/>
<dbReference type="EMBL" id="JAAVUN010000026">
    <property type="protein sequence ID" value="NKE10471.1"/>
    <property type="molecule type" value="Genomic_DNA"/>
</dbReference>
<comment type="caution">
    <text evidence="2">The sequence shown here is derived from an EMBL/GenBank/DDBJ whole genome shotgun (WGS) entry which is preliminary data.</text>
</comment>
<gene>
    <name evidence="2" type="ORF">GTW58_11130</name>
</gene>
<feature type="transmembrane region" description="Helical" evidence="1">
    <location>
        <begin position="91"/>
        <end position="110"/>
    </location>
</feature>
<feature type="transmembrane region" description="Helical" evidence="1">
    <location>
        <begin position="116"/>
        <end position="137"/>
    </location>
</feature>